<name>A0A9J5VYX5_SOLCO</name>
<proteinExistence type="predicted"/>
<dbReference type="OrthoDB" id="1688605at2759"/>
<evidence type="ECO:0000313" key="3">
    <source>
        <dbReference type="Proteomes" id="UP000824120"/>
    </source>
</evidence>
<dbReference type="EMBL" id="JACXVP010000178">
    <property type="protein sequence ID" value="KAG5568271.1"/>
    <property type="molecule type" value="Genomic_DNA"/>
</dbReference>
<protein>
    <submittedName>
        <fullName evidence="2">Uncharacterized protein</fullName>
    </submittedName>
</protein>
<accession>A0A9J5VYX5</accession>
<sequence length="86" mass="9482">MVLAQIFYVIASFFPQSWTGFSMLAFKTLRSFIKLSLASAIMLCRCYINQLGVATLGTNDHSSVRVSNELGAGRPKVAKHEISMPI</sequence>
<evidence type="ECO:0000313" key="2">
    <source>
        <dbReference type="EMBL" id="KAG5568271.1"/>
    </source>
</evidence>
<dbReference type="PANTHER" id="PTHR11206">
    <property type="entry name" value="MULTIDRUG RESISTANCE PROTEIN"/>
    <property type="match status" value="1"/>
</dbReference>
<reference evidence="2" key="1">
    <citation type="submission" date="2020-09" db="EMBL/GenBank/DDBJ databases">
        <title>De no assembly of potato wild relative species, Solanum commersonii.</title>
        <authorList>
            <person name="Cho K."/>
        </authorList>
    </citation>
    <scope>NUCLEOTIDE SEQUENCE</scope>
    <source>
        <strain evidence="2">LZ3.2</strain>
        <tissue evidence="2">Leaf</tissue>
    </source>
</reference>
<keyword evidence="1" id="KW-1133">Transmembrane helix</keyword>
<gene>
    <name evidence="2" type="ORF">H5410_064711</name>
</gene>
<organism evidence="2 3">
    <name type="scientific">Solanum commersonii</name>
    <name type="common">Commerson's wild potato</name>
    <name type="synonym">Commerson's nightshade</name>
    <dbReference type="NCBI Taxonomy" id="4109"/>
    <lineage>
        <taxon>Eukaryota</taxon>
        <taxon>Viridiplantae</taxon>
        <taxon>Streptophyta</taxon>
        <taxon>Embryophyta</taxon>
        <taxon>Tracheophyta</taxon>
        <taxon>Spermatophyta</taxon>
        <taxon>Magnoliopsida</taxon>
        <taxon>eudicotyledons</taxon>
        <taxon>Gunneridae</taxon>
        <taxon>Pentapetalae</taxon>
        <taxon>asterids</taxon>
        <taxon>lamiids</taxon>
        <taxon>Solanales</taxon>
        <taxon>Solanaceae</taxon>
        <taxon>Solanoideae</taxon>
        <taxon>Solaneae</taxon>
        <taxon>Solanum</taxon>
    </lineage>
</organism>
<dbReference type="AlphaFoldDB" id="A0A9J5VYX5"/>
<dbReference type="Proteomes" id="UP000824120">
    <property type="component" value="Unassembled WGS sequence"/>
</dbReference>
<keyword evidence="3" id="KW-1185">Reference proteome</keyword>
<evidence type="ECO:0000256" key="1">
    <source>
        <dbReference type="SAM" id="Phobius"/>
    </source>
</evidence>
<keyword evidence="1" id="KW-0472">Membrane</keyword>
<feature type="non-terminal residue" evidence="2">
    <location>
        <position position="86"/>
    </location>
</feature>
<comment type="caution">
    <text evidence="2">The sequence shown here is derived from an EMBL/GenBank/DDBJ whole genome shotgun (WGS) entry which is preliminary data.</text>
</comment>
<feature type="transmembrane region" description="Helical" evidence="1">
    <location>
        <begin position="6"/>
        <end position="26"/>
    </location>
</feature>
<keyword evidence="1" id="KW-0812">Transmembrane</keyword>